<name>A0A1R3K6C4_9ROSI</name>
<accession>A0A1R3K6C4</accession>
<dbReference type="PANTHER" id="PTHR33103">
    <property type="entry name" value="OS01G0153900 PROTEIN"/>
    <property type="match status" value="1"/>
</dbReference>
<proteinExistence type="predicted"/>
<evidence type="ECO:0000313" key="2">
    <source>
        <dbReference type="Proteomes" id="UP000187203"/>
    </source>
</evidence>
<reference evidence="2" key="1">
    <citation type="submission" date="2013-09" db="EMBL/GenBank/DDBJ databases">
        <title>Corchorus olitorius genome sequencing.</title>
        <authorList>
            <person name="Alam M."/>
            <person name="Haque M.S."/>
            <person name="Islam M.S."/>
            <person name="Emdad E.M."/>
            <person name="Islam M.M."/>
            <person name="Ahmed B."/>
            <person name="Halim A."/>
            <person name="Hossen Q.M.M."/>
            <person name="Hossain M.Z."/>
            <person name="Ahmed R."/>
            <person name="Khan M.M."/>
            <person name="Islam R."/>
            <person name="Rashid M.M."/>
            <person name="Khan S.A."/>
            <person name="Rahman M.S."/>
            <person name="Alam M."/>
            <person name="Yahiya A.S."/>
            <person name="Khan M.S."/>
            <person name="Azam M.S."/>
            <person name="Haque T."/>
            <person name="Lashkar M.Z.H."/>
            <person name="Akhand A.I."/>
            <person name="Morshed G."/>
            <person name="Roy S."/>
            <person name="Uddin K.S."/>
            <person name="Rabeya T."/>
            <person name="Hossain A.S."/>
            <person name="Chowdhury A."/>
            <person name="Snigdha A.R."/>
            <person name="Mortoza M.S."/>
            <person name="Matin S.A."/>
            <person name="Hoque S.M.E."/>
            <person name="Islam M.K."/>
            <person name="Roy D.K."/>
            <person name="Haider R."/>
            <person name="Moosa M.M."/>
            <person name="Elias S.M."/>
            <person name="Hasan A.M."/>
            <person name="Jahan S."/>
            <person name="Shafiuddin M."/>
            <person name="Mahmood N."/>
            <person name="Shommy N.S."/>
        </authorList>
    </citation>
    <scope>NUCLEOTIDE SEQUENCE [LARGE SCALE GENOMIC DNA]</scope>
    <source>
        <strain evidence="2">cv. O-4</strain>
    </source>
</reference>
<dbReference type="EMBL" id="AWUE01014604">
    <property type="protein sequence ID" value="OMP02657.1"/>
    <property type="molecule type" value="Genomic_DNA"/>
</dbReference>
<gene>
    <name evidence="1" type="ORF">COLO4_10938</name>
</gene>
<dbReference type="AlphaFoldDB" id="A0A1R3K6C4"/>
<dbReference type="STRING" id="93759.A0A1R3K6C4"/>
<protein>
    <recommendedName>
        <fullName evidence="3">DUF674 domain-containing protein</fullName>
    </recommendedName>
</protein>
<dbReference type="PANTHER" id="PTHR33103:SF19">
    <property type="entry name" value="OS09G0544700 PROTEIN"/>
    <property type="match status" value="1"/>
</dbReference>
<dbReference type="OrthoDB" id="2014278at2759"/>
<evidence type="ECO:0000313" key="1">
    <source>
        <dbReference type="EMBL" id="OMP02657.1"/>
    </source>
</evidence>
<comment type="caution">
    <text evidence="1">The sequence shown here is derived from an EMBL/GenBank/DDBJ whole genome shotgun (WGS) entry which is preliminary data.</text>
</comment>
<sequence>MASSLGTVGLKLVIDTKGKMVLYAEARKDFVDFLFNILSLPVGTVTRLLPKQDILGCLGELKEGLENLCSSYIEPSTNKDALLKLFVGISSLSLLLPNLESQSTNLYICKKNSCPLKLGNTPNTRFSSCNHFMRLRLNVANISNTDQQASGVGFVKAVATYMVMDNLIVKPLATASVISLLNESGVQYVGAIEEKEVKIGTDEGLKLLKICLQSKTVLTDLFLREKVGEK</sequence>
<dbReference type="InterPro" id="IPR007750">
    <property type="entry name" value="DUF674"/>
</dbReference>
<dbReference type="Pfam" id="PF05056">
    <property type="entry name" value="DUF674"/>
    <property type="match status" value="1"/>
</dbReference>
<dbReference type="Proteomes" id="UP000187203">
    <property type="component" value="Unassembled WGS sequence"/>
</dbReference>
<evidence type="ECO:0008006" key="3">
    <source>
        <dbReference type="Google" id="ProtNLM"/>
    </source>
</evidence>
<keyword evidence="2" id="KW-1185">Reference proteome</keyword>
<organism evidence="1 2">
    <name type="scientific">Corchorus olitorius</name>
    <dbReference type="NCBI Taxonomy" id="93759"/>
    <lineage>
        <taxon>Eukaryota</taxon>
        <taxon>Viridiplantae</taxon>
        <taxon>Streptophyta</taxon>
        <taxon>Embryophyta</taxon>
        <taxon>Tracheophyta</taxon>
        <taxon>Spermatophyta</taxon>
        <taxon>Magnoliopsida</taxon>
        <taxon>eudicotyledons</taxon>
        <taxon>Gunneridae</taxon>
        <taxon>Pentapetalae</taxon>
        <taxon>rosids</taxon>
        <taxon>malvids</taxon>
        <taxon>Malvales</taxon>
        <taxon>Malvaceae</taxon>
        <taxon>Grewioideae</taxon>
        <taxon>Apeibeae</taxon>
        <taxon>Corchorus</taxon>
    </lineage>
</organism>